<evidence type="ECO:0000256" key="5">
    <source>
        <dbReference type="ARBA" id="ARBA00023098"/>
    </source>
</evidence>
<reference evidence="9" key="2">
    <citation type="submission" date="2023-06" db="EMBL/GenBank/DDBJ databases">
        <authorList>
            <consortium name="Lawrence Berkeley National Laboratory"/>
            <person name="Haridas S."/>
            <person name="Hensen N."/>
            <person name="Bonometti L."/>
            <person name="Westerberg I."/>
            <person name="Brannstrom I.O."/>
            <person name="Guillou S."/>
            <person name="Cros-Aarteil S."/>
            <person name="Calhoun S."/>
            <person name="Kuo A."/>
            <person name="Mondo S."/>
            <person name="Pangilinan J."/>
            <person name="Riley R."/>
            <person name="Labutti K."/>
            <person name="Andreopoulos B."/>
            <person name="Lipzen A."/>
            <person name="Chen C."/>
            <person name="Yanf M."/>
            <person name="Daum C."/>
            <person name="Ng V."/>
            <person name="Clum A."/>
            <person name="Steindorff A."/>
            <person name="Ohm R."/>
            <person name="Martin F."/>
            <person name="Silar P."/>
            <person name="Natvig D."/>
            <person name="Lalanne C."/>
            <person name="Gautier V."/>
            <person name="Ament-Velasquez S.L."/>
            <person name="Kruys A."/>
            <person name="Hutchinson M.I."/>
            <person name="Powell A.J."/>
            <person name="Barry K."/>
            <person name="Miller A.N."/>
            <person name="Grigoriev I.V."/>
            <person name="Debuchy R."/>
            <person name="Gladieux P."/>
            <person name="Thoren M.H."/>
            <person name="Johannesson H."/>
        </authorList>
    </citation>
    <scope>NUCLEOTIDE SEQUENCE</scope>
    <source>
        <strain evidence="9">CBS 955.72</strain>
    </source>
</reference>
<keyword evidence="5" id="KW-0443">Lipid metabolism</keyword>
<organism evidence="9 10">
    <name type="scientific">Lasiosphaeria hispida</name>
    <dbReference type="NCBI Taxonomy" id="260671"/>
    <lineage>
        <taxon>Eukaryota</taxon>
        <taxon>Fungi</taxon>
        <taxon>Dikarya</taxon>
        <taxon>Ascomycota</taxon>
        <taxon>Pezizomycotina</taxon>
        <taxon>Sordariomycetes</taxon>
        <taxon>Sordariomycetidae</taxon>
        <taxon>Sordariales</taxon>
        <taxon>Lasiosphaeriaceae</taxon>
        <taxon>Lasiosphaeria</taxon>
    </lineage>
</organism>
<gene>
    <name evidence="9" type="ORF">B0T25DRAFT_570582</name>
</gene>
<evidence type="ECO:0000256" key="2">
    <source>
        <dbReference type="ARBA" id="ARBA00022692"/>
    </source>
</evidence>
<dbReference type="CDD" id="cd23995">
    <property type="entry name" value="Seipin_BSCL2_like"/>
    <property type="match status" value="1"/>
</dbReference>
<evidence type="ECO:0000256" key="3">
    <source>
        <dbReference type="ARBA" id="ARBA00022824"/>
    </source>
</evidence>
<dbReference type="AlphaFoldDB" id="A0AAJ0HFP4"/>
<feature type="compositionally biased region" description="Basic and acidic residues" evidence="7">
    <location>
        <begin position="342"/>
        <end position="353"/>
    </location>
</feature>
<feature type="compositionally biased region" description="Basic and acidic residues" evidence="7">
    <location>
        <begin position="369"/>
        <end position="378"/>
    </location>
</feature>
<dbReference type="EMBL" id="JAUIQD010000005">
    <property type="protein sequence ID" value="KAK3349979.1"/>
    <property type="molecule type" value="Genomic_DNA"/>
</dbReference>
<proteinExistence type="predicted"/>
<dbReference type="InterPro" id="IPR009617">
    <property type="entry name" value="Seipin"/>
</dbReference>
<sequence>MERRQTDPPQTTGGFNAHTMAQLQDDFTEFKESIQTVQGELYRILTSKRVRRAAIGTALLLGFSAWSYLLSIGAYFVFYRVHLPDQVLAVPVHLQYGYGPNPFGVAALAGKNLKNSQPYDISLSLTLPRSPANLERGNFMVALHLLDGALAPGKPALAYDGGGDRLRTSYSPDASAALVQPDLRSYIADKRVLYSTTRPALVPYTNPLVALVSRWLLMPYYLLFPHAEMSTVAVTMAERVVFGRGAALPRSLLVEVQAGQGLQVYEASVTLTAQLEGLRWFMHHYRVLSFAVFSGIFWAIIMVVTLAVFTVPLYMIFNKVVGAGGDGGSDVGGDDDDGVVGKTEERNMSDTERTFPSSSKQPVALKYETPVKKEERRRPLSVLPAVNVGAEADDEDDGEVDYNRAGAEFRDSGIGTSYSDSRSQSKDGARKRPVRRGD</sequence>
<dbReference type="PANTHER" id="PTHR21212">
    <property type="entry name" value="BERNARDINELLI-SEIP CONGENITAL LIPODYSTROPHY 2 HOMOLOG BSCL2 PROTEIN"/>
    <property type="match status" value="1"/>
</dbReference>
<evidence type="ECO:0000256" key="4">
    <source>
        <dbReference type="ARBA" id="ARBA00022989"/>
    </source>
</evidence>
<accession>A0AAJ0HFP4</accession>
<feature type="transmembrane region" description="Helical" evidence="8">
    <location>
        <begin position="287"/>
        <end position="309"/>
    </location>
</feature>
<evidence type="ECO:0000313" key="9">
    <source>
        <dbReference type="EMBL" id="KAK3349979.1"/>
    </source>
</evidence>
<keyword evidence="2 8" id="KW-0812">Transmembrane</keyword>
<dbReference type="Proteomes" id="UP001275084">
    <property type="component" value="Unassembled WGS sequence"/>
</dbReference>
<dbReference type="Pfam" id="PF06775">
    <property type="entry name" value="Seipin"/>
    <property type="match status" value="1"/>
</dbReference>
<dbReference type="PANTHER" id="PTHR21212:SF0">
    <property type="entry name" value="SEIPIN"/>
    <property type="match status" value="1"/>
</dbReference>
<name>A0AAJ0HFP4_9PEZI</name>
<feature type="transmembrane region" description="Helical" evidence="8">
    <location>
        <begin position="53"/>
        <end position="78"/>
    </location>
</feature>
<keyword evidence="6 8" id="KW-0472">Membrane</keyword>
<feature type="compositionally biased region" description="Basic and acidic residues" evidence="7">
    <location>
        <begin position="423"/>
        <end position="438"/>
    </location>
</feature>
<keyword evidence="4 8" id="KW-1133">Transmembrane helix</keyword>
<dbReference type="GO" id="GO:0140042">
    <property type="term" value="P:lipid droplet formation"/>
    <property type="evidence" value="ECO:0007669"/>
    <property type="project" value="UniProtKB-ARBA"/>
</dbReference>
<comment type="caution">
    <text evidence="9">The sequence shown here is derived from an EMBL/GenBank/DDBJ whole genome shotgun (WGS) entry which is preliminary data.</text>
</comment>
<feature type="region of interest" description="Disordered" evidence="7">
    <location>
        <begin position="327"/>
        <end position="438"/>
    </location>
</feature>
<keyword evidence="3" id="KW-0256">Endoplasmic reticulum</keyword>
<feature type="compositionally biased region" description="Acidic residues" evidence="7">
    <location>
        <begin position="391"/>
        <end position="400"/>
    </location>
</feature>
<reference evidence="9" key="1">
    <citation type="journal article" date="2023" name="Mol. Phylogenet. Evol.">
        <title>Genome-scale phylogeny and comparative genomics of the fungal order Sordariales.</title>
        <authorList>
            <person name="Hensen N."/>
            <person name="Bonometti L."/>
            <person name="Westerberg I."/>
            <person name="Brannstrom I.O."/>
            <person name="Guillou S."/>
            <person name="Cros-Aarteil S."/>
            <person name="Calhoun S."/>
            <person name="Haridas S."/>
            <person name="Kuo A."/>
            <person name="Mondo S."/>
            <person name="Pangilinan J."/>
            <person name="Riley R."/>
            <person name="LaButti K."/>
            <person name="Andreopoulos B."/>
            <person name="Lipzen A."/>
            <person name="Chen C."/>
            <person name="Yan M."/>
            <person name="Daum C."/>
            <person name="Ng V."/>
            <person name="Clum A."/>
            <person name="Steindorff A."/>
            <person name="Ohm R.A."/>
            <person name="Martin F."/>
            <person name="Silar P."/>
            <person name="Natvig D.O."/>
            <person name="Lalanne C."/>
            <person name="Gautier V."/>
            <person name="Ament-Velasquez S.L."/>
            <person name="Kruys A."/>
            <person name="Hutchinson M.I."/>
            <person name="Powell A.J."/>
            <person name="Barry K."/>
            <person name="Miller A.N."/>
            <person name="Grigoriev I.V."/>
            <person name="Debuchy R."/>
            <person name="Gladieux P."/>
            <person name="Hiltunen Thoren M."/>
            <person name="Johannesson H."/>
        </authorList>
    </citation>
    <scope>NUCLEOTIDE SEQUENCE</scope>
    <source>
        <strain evidence="9">CBS 955.72</strain>
    </source>
</reference>
<evidence type="ECO:0000256" key="7">
    <source>
        <dbReference type="SAM" id="MobiDB-lite"/>
    </source>
</evidence>
<comment type="subcellular location">
    <subcellularLocation>
        <location evidence="1">Endoplasmic reticulum membrane</location>
        <topology evidence="1">Multi-pass membrane protein</topology>
    </subcellularLocation>
</comment>
<dbReference type="GO" id="GO:0005789">
    <property type="term" value="C:endoplasmic reticulum membrane"/>
    <property type="evidence" value="ECO:0007669"/>
    <property type="project" value="UniProtKB-SubCell"/>
</dbReference>
<evidence type="ECO:0000313" key="10">
    <source>
        <dbReference type="Proteomes" id="UP001275084"/>
    </source>
</evidence>
<evidence type="ECO:0000256" key="8">
    <source>
        <dbReference type="SAM" id="Phobius"/>
    </source>
</evidence>
<keyword evidence="10" id="KW-1185">Reference proteome</keyword>
<protein>
    <submittedName>
        <fullName evidence="9">Adipose-regulatory protein-domain-containing protein</fullName>
    </submittedName>
</protein>
<evidence type="ECO:0000256" key="1">
    <source>
        <dbReference type="ARBA" id="ARBA00004477"/>
    </source>
</evidence>
<dbReference type="GO" id="GO:0006629">
    <property type="term" value="P:lipid metabolic process"/>
    <property type="evidence" value="ECO:0007669"/>
    <property type="project" value="UniProtKB-KW"/>
</dbReference>
<evidence type="ECO:0000256" key="6">
    <source>
        <dbReference type="ARBA" id="ARBA00023136"/>
    </source>
</evidence>